<gene>
    <name evidence="2" type="ORF">MYCIT1_LOCUS31681</name>
    <name evidence="1" type="ORF">MYCIT1_LOCUS7364</name>
</gene>
<comment type="caution">
    <text evidence="2">The sequence shown here is derived from an EMBL/GenBank/DDBJ whole genome shotgun (WGS) entry which is preliminary data.</text>
</comment>
<dbReference type="Proteomes" id="UP001295794">
    <property type="component" value="Unassembled WGS sequence"/>
</dbReference>
<dbReference type="AlphaFoldDB" id="A0AAD2HT83"/>
<feature type="non-terminal residue" evidence="2">
    <location>
        <position position="1"/>
    </location>
</feature>
<evidence type="ECO:0000313" key="1">
    <source>
        <dbReference type="EMBL" id="CAK5265957.1"/>
    </source>
</evidence>
<sequence>NRGCGFTVKSPTWVSDWQNSPCKLHPLWRGILAGIVERLNSRSVVHPNRPYGDTNSLGLQSFLEPHFHDGRMLQLHQRCS</sequence>
<reference evidence="2" key="1">
    <citation type="submission" date="2023-11" db="EMBL/GenBank/DDBJ databases">
        <authorList>
            <person name="De Vega J J."/>
            <person name="De Vega J J."/>
        </authorList>
    </citation>
    <scope>NUCLEOTIDE SEQUENCE</scope>
</reference>
<proteinExistence type="predicted"/>
<dbReference type="EMBL" id="CAVNYO010000440">
    <property type="protein sequence ID" value="CAK5280936.1"/>
    <property type="molecule type" value="Genomic_DNA"/>
</dbReference>
<accession>A0AAD2HT83</accession>
<evidence type="ECO:0000313" key="3">
    <source>
        <dbReference type="Proteomes" id="UP001295794"/>
    </source>
</evidence>
<protein>
    <submittedName>
        <fullName evidence="2">Uncharacterized protein</fullName>
    </submittedName>
</protein>
<organism evidence="2 3">
    <name type="scientific">Mycena citricolor</name>
    <dbReference type="NCBI Taxonomy" id="2018698"/>
    <lineage>
        <taxon>Eukaryota</taxon>
        <taxon>Fungi</taxon>
        <taxon>Dikarya</taxon>
        <taxon>Basidiomycota</taxon>
        <taxon>Agaricomycotina</taxon>
        <taxon>Agaricomycetes</taxon>
        <taxon>Agaricomycetidae</taxon>
        <taxon>Agaricales</taxon>
        <taxon>Marasmiineae</taxon>
        <taxon>Mycenaceae</taxon>
        <taxon>Mycena</taxon>
    </lineage>
</organism>
<keyword evidence="3" id="KW-1185">Reference proteome</keyword>
<dbReference type="EMBL" id="CAVNYO010000104">
    <property type="protein sequence ID" value="CAK5265957.1"/>
    <property type="molecule type" value="Genomic_DNA"/>
</dbReference>
<evidence type="ECO:0000313" key="2">
    <source>
        <dbReference type="EMBL" id="CAK5280936.1"/>
    </source>
</evidence>
<name>A0AAD2HT83_9AGAR</name>